<dbReference type="Proteomes" id="UP000271227">
    <property type="component" value="Unassembled WGS sequence"/>
</dbReference>
<dbReference type="InParanoid" id="A0A3M0CGY4"/>
<feature type="domain" description="SsuA/THI5-like" evidence="2">
    <location>
        <begin position="35"/>
        <end position="236"/>
    </location>
</feature>
<dbReference type="InterPro" id="IPR027939">
    <property type="entry name" value="NMT1/THI5"/>
</dbReference>
<feature type="signal peptide" evidence="1">
    <location>
        <begin position="1"/>
        <end position="22"/>
    </location>
</feature>
<name>A0A3M0CGY4_9PROT</name>
<proteinExistence type="predicted"/>
<gene>
    <name evidence="3" type="ORF">BXY39_1267</name>
</gene>
<evidence type="ECO:0000313" key="4">
    <source>
        <dbReference type="Proteomes" id="UP000271227"/>
    </source>
</evidence>
<evidence type="ECO:0000313" key="3">
    <source>
        <dbReference type="EMBL" id="RMB08632.1"/>
    </source>
</evidence>
<dbReference type="PANTHER" id="PTHR31528:SF3">
    <property type="entry name" value="THIAMINE BIOSYNTHESIS PROTEIN HI_0357-RELATED"/>
    <property type="match status" value="1"/>
</dbReference>
<dbReference type="OrthoDB" id="5372616at2"/>
<dbReference type="GO" id="GO:0009228">
    <property type="term" value="P:thiamine biosynthetic process"/>
    <property type="evidence" value="ECO:0007669"/>
    <property type="project" value="InterPro"/>
</dbReference>
<dbReference type="SUPFAM" id="SSF53850">
    <property type="entry name" value="Periplasmic binding protein-like II"/>
    <property type="match status" value="1"/>
</dbReference>
<evidence type="ECO:0000259" key="2">
    <source>
        <dbReference type="Pfam" id="PF09084"/>
    </source>
</evidence>
<sequence>MKRAFRILIGMALFAVAARAGATDITFATDWRAQAEHGGFYQALAKGYYAEAGLNVTIRPGGPQMDIPRLMAAGAIRIGMASNSFQPIVMRGAGVPVTVIMTSFQKDPQVLMVHGDDPAEGMADLAGRPIFVADSALNTFWPWLKARFGFEDRQIRKYTYSLVPWLANKGSVQEGYLSSEPFAAQQAGANPKVFLFSDAGYAGYAAMVMARDDWLAANEGTARAFVAATVRGWQDYIWGDPAPGNRLILKDNPEMTPELIAYGIHAMRDRDVLGAKTAVGHMDAGRWDRFYRDMRALDAVPAGVDMQDVFTNAYLPPAGDGALP</sequence>
<feature type="chain" id="PRO_5018261525" evidence="1">
    <location>
        <begin position="23"/>
        <end position="324"/>
    </location>
</feature>
<accession>A0A3M0CGY4</accession>
<dbReference type="Pfam" id="PF09084">
    <property type="entry name" value="NMT1"/>
    <property type="match status" value="1"/>
</dbReference>
<keyword evidence="4" id="KW-1185">Reference proteome</keyword>
<dbReference type="InterPro" id="IPR015168">
    <property type="entry name" value="SsuA/THI5"/>
</dbReference>
<reference evidence="3 4" key="1">
    <citation type="submission" date="2018-10" db="EMBL/GenBank/DDBJ databases">
        <title>Genomic Encyclopedia of Archaeal and Bacterial Type Strains, Phase II (KMG-II): from individual species to whole genera.</title>
        <authorList>
            <person name="Goeker M."/>
        </authorList>
    </citation>
    <scope>NUCLEOTIDE SEQUENCE [LARGE SCALE GENOMIC DNA]</scope>
    <source>
        <strain evidence="3 4">DSM 25217</strain>
    </source>
</reference>
<protein>
    <submittedName>
        <fullName evidence="3">NitT/TauT family transport system substrate-binding protein</fullName>
    </submittedName>
</protein>
<dbReference type="Gene3D" id="3.40.190.10">
    <property type="entry name" value="Periplasmic binding protein-like II"/>
    <property type="match status" value="2"/>
</dbReference>
<keyword evidence="1" id="KW-0732">Signal</keyword>
<dbReference type="AlphaFoldDB" id="A0A3M0CGY4"/>
<organism evidence="3 4">
    <name type="scientific">Eilatimonas milleporae</name>
    <dbReference type="NCBI Taxonomy" id="911205"/>
    <lineage>
        <taxon>Bacteria</taxon>
        <taxon>Pseudomonadati</taxon>
        <taxon>Pseudomonadota</taxon>
        <taxon>Alphaproteobacteria</taxon>
        <taxon>Kordiimonadales</taxon>
        <taxon>Kordiimonadaceae</taxon>
        <taxon>Eilatimonas</taxon>
    </lineage>
</organism>
<dbReference type="PANTHER" id="PTHR31528">
    <property type="entry name" value="4-AMINO-5-HYDROXYMETHYL-2-METHYLPYRIMIDINE PHOSPHATE SYNTHASE THI11-RELATED"/>
    <property type="match status" value="1"/>
</dbReference>
<dbReference type="EMBL" id="REFR01000010">
    <property type="protein sequence ID" value="RMB08632.1"/>
    <property type="molecule type" value="Genomic_DNA"/>
</dbReference>
<evidence type="ECO:0000256" key="1">
    <source>
        <dbReference type="SAM" id="SignalP"/>
    </source>
</evidence>
<comment type="caution">
    <text evidence="3">The sequence shown here is derived from an EMBL/GenBank/DDBJ whole genome shotgun (WGS) entry which is preliminary data.</text>
</comment>